<dbReference type="OrthoDB" id="654211at2759"/>
<keyword evidence="4" id="KW-0863">Zinc-finger</keyword>
<evidence type="ECO:0000313" key="8">
    <source>
        <dbReference type="EMBL" id="KIW77862.1"/>
    </source>
</evidence>
<dbReference type="STRING" id="1442368.A0A0D2EUE0"/>
<dbReference type="PANTHER" id="PTHR40626:SF3">
    <property type="entry name" value="TRANSCRIPTION FACTOR WITH C2H2 AND ZN(2)-CYS(6) DNA BINDING DOMAIN (EUROFUNG)-RELATED"/>
    <property type="match status" value="1"/>
</dbReference>
<feature type="domain" description="Xylanolytic transcriptional activator regulatory" evidence="7">
    <location>
        <begin position="109"/>
        <end position="376"/>
    </location>
</feature>
<keyword evidence="3" id="KW-0677">Repeat</keyword>
<reference evidence="8 9" key="1">
    <citation type="submission" date="2015-01" db="EMBL/GenBank/DDBJ databases">
        <title>The Genome Sequence of Fonsecaea pedrosoi CBS 271.37.</title>
        <authorList>
            <consortium name="The Broad Institute Genomics Platform"/>
            <person name="Cuomo C."/>
            <person name="de Hoog S."/>
            <person name="Gorbushina A."/>
            <person name="Stielow B."/>
            <person name="Teixiera M."/>
            <person name="Abouelleil A."/>
            <person name="Chapman S.B."/>
            <person name="Priest M."/>
            <person name="Young S.K."/>
            <person name="Wortman J."/>
            <person name="Nusbaum C."/>
            <person name="Birren B."/>
        </authorList>
    </citation>
    <scope>NUCLEOTIDE SEQUENCE [LARGE SCALE GENOMIC DNA]</scope>
    <source>
        <strain evidence="8 9">CBS 271.37</strain>
    </source>
</reference>
<dbReference type="VEuPathDB" id="FungiDB:Z517_07695"/>
<evidence type="ECO:0000256" key="3">
    <source>
        <dbReference type="ARBA" id="ARBA00022737"/>
    </source>
</evidence>
<proteinExistence type="predicted"/>
<dbReference type="GeneID" id="25307185"/>
<dbReference type="InterPro" id="IPR051059">
    <property type="entry name" value="VerF-like"/>
</dbReference>
<evidence type="ECO:0000256" key="1">
    <source>
        <dbReference type="ARBA" id="ARBA00004123"/>
    </source>
</evidence>
<evidence type="ECO:0000256" key="6">
    <source>
        <dbReference type="ARBA" id="ARBA00023242"/>
    </source>
</evidence>
<comment type="subcellular location">
    <subcellularLocation>
        <location evidence="1">Nucleus</location>
    </subcellularLocation>
</comment>
<dbReference type="GO" id="GO:0000978">
    <property type="term" value="F:RNA polymerase II cis-regulatory region sequence-specific DNA binding"/>
    <property type="evidence" value="ECO:0007669"/>
    <property type="project" value="InterPro"/>
</dbReference>
<dbReference type="RefSeq" id="XP_013281670.1">
    <property type="nucleotide sequence ID" value="XM_013426216.1"/>
</dbReference>
<dbReference type="GO" id="GO:0000981">
    <property type="term" value="F:DNA-binding transcription factor activity, RNA polymerase II-specific"/>
    <property type="evidence" value="ECO:0007669"/>
    <property type="project" value="InterPro"/>
</dbReference>
<evidence type="ECO:0000313" key="9">
    <source>
        <dbReference type="Proteomes" id="UP000053029"/>
    </source>
</evidence>
<dbReference type="CDD" id="cd12148">
    <property type="entry name" value="fungal_TF_MHR"/>
    <property type="match status" value="1"/>
</dbReference>
<organism evidence="8 9">
    <name type="scientific">Fonsecaea pedrosoi CBS 271.37</name>
    <dbReference type="NCBI Taxonomy" id="1442368"/>
    <lineage>
        <taxon>Eukaryota</taxon>
        <taxon>Fungi</taxon>
        <taxon>Dikarya</taxon>
        <taxon>Ascomycota</taxon>
        <taxon>Pezizomycotina</taxon>
        <taxon>Eurotiomycetes</taxon>
        <taxon>Chaetothyriomycetidae</taxon>
        <taxon>Chaetothyriales</taxon>
        <taxon>Herpotrichiellaceae</taxon>
        <taxon>Fonsecaea</taxon>
    </lineage>
</organism>
<accession>A0A0D2EUE0</accession>
<keyword evidence="2" id="KW-0479">Metal-binding</keyword>
<name>A0A0D2EUE0_9EURO</name>
<dbReference type="InterPro" id="IPR007219">
    <property type="entry name" value="XnlR_reg_dom"/>
</dbReference>
<dbReference type="GO" id="GO:0006351">
    <property type="term" value="P:DNA-templated transcription"/>
    <property type="evidence" value="ECO:0007669"/>
    <property type="project" value="InterPro"/>
</dbReference>
<dbReference type="GO" id="GO:0008270">
    <property type="term" value="F:zinc ion binding"/>
    <property type="evidence" value="ECO:0007669"/>
    <property type="project" value="UniProtKB-KW"/>
</dbReference>
<evidence type="ECO:0000259" key="7">
    <source>
        <dbReference type="Pfam" id="PF04082"/>
    </source>
</evidence>
<keyword evidence="6" id="KW-0539">Nucleus</keyword>
<sequence>MPEDIACKHWMQSVLLGSDDANSRHGNALLLGEPWQSSTMIPEQLQSDDKTNQTSASDPLSSVAKEIVARLNSTIIHRAPKSPIRLKPSVTLDTCLSSFFSSRNIRRFIDLYWLTWYTHWPVVHRATFVYHDAPYTLVAAMVLIGATYSVDAEDRHWAKVFCDATEEMIFGDEYFGDSSPYSALNAACLNRRLRALQAAHAICLYQYWEGDERARRRVRKHRYGEVVAMAREFGFGNAMHGDLASLTLADFDWHEFALKEELIRTLNYIIVLDSGFVMMNNMPPRILPSELRVGLVCPEACFQASSKSDCFHHLRTWMSHPLWRDRRLATAEALNILTSGEMDSETVQFFTHLGYVNLGILIIAIHSVIFCIRTTVGLQHSGTSIQNWLRNWNCIWMLGSQGSTRQAFGTPSPSEQTGELSEGRWRGAGFMKDALQFWFLAQIMLRSAQDEKTDPQYTALSTLSNSQTEYDQASMAGLKALLKTQHVNRRKVTE</sequence>
<dbReference type="Proteomes" id="UP000053029">
    <property type="component" value="Unassembled WGS sequence"/>
</dbReference>
<evidence type="ECO:0000256" key="5">
    <source>
        <dbReference type="ARBA" id="ARBA00022833"/>
    </source>
</evidence>
<keyword evidence="9" id="KW-1185">Reference proteome</keyword>
<dbReference type="GO" id="GO:0005634">
    <property type="term" value="C:nucleus"/>
    <property type="evidence" value="ECO:0007669"/>
    <property type="project" value="UniProtKB-SubCell"/>
</dbReference>
<keyword evidence="5" id="KW-0862">Zinc</keyword>
<dbReference type="EMBL" id="KN846973">
    <property type="protein sequence ID" value="KIW77862.1"/>
    <property type="molecule type" value="Genomic_DNA"/>
</dbReference>
<gene>
    <name evidence="8" type="ORF">Z517_07695</name>
</gene>
<evidence type="ECO:0000256" key="4">
    <source>
        <dbReference type="ARBA" id="ARBA00022771"/>
    </source>
</evidence>
<dbReference type="GO" id="GO:0000785">
    <property type="term" value="C:chromatin"/>
    <property type="evidence" value="ECO:0007669"/>
    <property type="project" value="TreeGrafter"/>
</dbReference>
<evidence type="ECO:0000256" key="2">
    <source>
        <dbReference type="ARBA" id="ARBA00022723"/>
    </source>
</evidence>
<dbReference type="HOGENOM" id="CLU_012538_1_1_1"/>
<dbReference type="AlphaFoldDB" id="A0A0D2EUE0"/>
<protein>
    <recommendedName>
        <fullName evidence="7">Xylanolytic transcriptional activator regulatory domain-containing protein</fullName>
    </recommendedName>
</protein>
<dbReference type="Pfam" id="PF04082">
    <property type="entry name" value="Fungal_trans"/>
    <property type="match status" value="1"/>
</dbReference>
<dbReference type="PANTHER" id="PTHR40626">
    <property type="entry name" value="MIP31509P"/>
    <property type="match status" value="1"/>
</dbReference>